<organism evidence="2 3">
    <name type="scientific">Sphingomonas olei</name>
    <dbReference type="NCBI Taxonomy" id="1886787"/>
    <lineage>
        <taxon>Bacteria</taxon>
        <taxon>Pseudomonadati</taxon>
        <taxon>Pseudomonadota</taxon>
        <taxon>Alphaproteobacteria</taxon>
        <taxon>Sphingomonadales</taxon>
        <taxon>Sphingomonadaceae</taxon>
        <taxon>Sphingomonas</taxon>
    </lineage>
</organism>
<feature type="compositionally biased region" description="Basic and acidic residues" evidence="1">
    <location>
        <begin position="71"/>
        <end position="80"/>
    </location>
</feature>
<comment type="caution">
    <text evidence="2">The sequence shown here is derived from an EMBL/GenBank/DDBJ whole genome shotgun (WGS) entry which is preliminary data.</text>
</comment>
<dbReference type="RefSeq" id="WP_046410067.1">
    <property type="nucleotide sequence ID" value="NZ_SSTI01000010.1"/>
</dbReference>
<dbReference type="Proteomes" id="UP000308038">
    <property type="component" value="Unassembled WGS sequence"/>
</dbReference>
<sequence>MTDNRSNDPLIDSLPEDEPEAAPDSPPAAQDDLARTDIEGQTAIRNEAVDEGAIAEPHDAPARFSETDSPDDSRHDPRVN</sequence>
<evidence type="ECO:0000313" key="3">
    <source>
        <dbReference type="Proteomes" id="UP000308038"/>
    </source>
</evidence>
<accession>A0ABY2QF87</accession>
<feature type="region of interest" description="Disordered" evidence="1">
    <location>
        <begin position="1"/>
        <end position="80"/>
    </location>
</feature>
<gene>
    <name evidence="2" type="ORF">E5988_13635</name>
</gene>
<evidence type="ECO:0008006" key="4">
    <source>
        <dbReference type="Google" id="ProtNLM"/>
    </source>
</evidence>
<dbReference type="EMBL" id="SSTI01000010">
    <property type="protein sequence ID" value="THG38626.1"/>
    <property type="molecule type" value="Genomic_DNA"/>
</dbReference>
<reference evidence="2 3" key="1">
    <citation type="submission" date="2019-04" db="EMBL/GenBank/DDBJ databases">
        <title>Microbes associate with the intestines of laboratory mice.</title>
        <authorList>
            <person name="Navarre W."/>
            <person name="Wong E."/>
            <person name="Huang K.C."/>
            <person name="Tropini C."/>
            <person name="Ng K."/>
            <person name="Yu B."/>
        </authorList>
    </citation>
    <scope>NUCLEOTIDE SEQUENCE [LARGE SCALE GENOMIC DNA]</scope>
    <source>
        <strain evidence="2 3">NM83_B4-11</strain>
    </source>
</reference>
<evidence type="ECO:0000313" key="2">
    <source>
        <dbReference type="EMBL" id="THG38626.1"/>
    </source>
</evidence>
<keyword evidence="3" id="KW-1185">Reference proteome</keyword>
<protein>
    <recommendedName>
        <fullName evidence="4">Multidrug transporter</fullName>
    </recommendedName>
</protein>
<name>A0ABY2QF87_9SPHN</name>
<proteinExistence type="predicted"/>
<evidence type="ECO:0000256" key="1">
    <source>
        <dbReference type="SAM" id="MobiDB-lite"/>
    </source>
</evidence>